<feature type="compositionally biased region" description="Basic residues" evidence="1">
    <location>
        <begin position="95"/>
        <end position="106"/>
    </location>
</feature>
<organism evidence="2">
    <name type="scientific">uncultured Thermomicrobiales bacterium</name>
    <dbReference type="NCBI Taxonomy" id="1645740"/>
    <lineage>
        <taxon>Bacteria</taxon>
        <taxon>Pseudomonadati</taxon>
        <taxon>Thermomicrobiota</taxon>
        <taxon>Thermomicrobia</taxon>
        <taxon>Thermomicrobiales</taxon>
        <taxon>environmental samples</taxon>
    </lineage>
</organism>
<evidence type="ECO:0000313" key="2">
    <source>
        <dbReference type="EMBL" id="CAA9587929.1"/>
    </source>
</evidence>
<protein>
    <submittedName>
        <fullName evidence="2">Uncharacterized protein</fullName>
    </submittedName>
</protein>
<dbReference type="AlphaFoldDB" id="A0A6J4VU02"/>
<feature type="compositionally biased region" description="Low complexity" evidence="1">
    <location>
        <begin position="72"/>
        <end position="94"/>
    </location>
</feature>
<sequence length="106" mass="11196">MTAEPQRAPVGVVVHLDLTVPNAEVVGWRAEALDMGGYSDFVMLAGGGGRRRRRGFATRAGRTSICRRNGLPTSPSPISTPASRGAGRTAGRSSWGRRGRHRGAIA</sequence>
<proteinExistence type="predicted"/>
<reference evidence="2" key="1">
    <citation type="submission" date="2020-02" db="EMBL/GenBank/DDBJ databases">
        <authorList>
            <person name="Meier V. D."/>
        </authorList>
    </citation>
    <scope>NUCLEOTIDE SEQUENCE</scope>
    <source>
        <strain evidence="2">AVDCRST_MAG18</strain>
    </source>
</reference>
<evidence type="ECO:0000256" key="1">
    <source>
        <dbReference type="SAM" id="MobiDB-lite"/>
    </source>
</evidence>
<accession>A0A6J4VU02</accession>
<name>A0A6J4VU02_9BACT</name>
<gene>
    <name evidence="2" type="ORF">AVDCRST_MAG18-4239</name>
</gene>
<dbReference type="EMBL" id="CADCWN010000341">
    <property type="protein sequence ID" value="CAA9587929.1"/>
    <property type="molecule type" value="Genomic_DNA"/>
</dbReference>
<feature type="region of interest" description="Disordered" evidence="1">
    <location>
        <begin position="66"/>
        <end position="106"/>
    </location>
</feature>